<feature type="binding site" evidence="7">
    <location>
        <position position="320"/>
    </location>
    <ligand>
        <name>Zn(2+)</name>
        <dbReference type="ChEBI" id="CHEBI:29105"/>
    </ligand>
</feature>
<comment type="subcellular location">
    <subcellularLocation>
        <location evidence="7">Cytoplasm</location>
    </subcellularLocation>
</comment>
<evidence type="ECO:0000256" key="5">
    <source>
        <dbReference type="ARBA" id="ARBA00022833"/>
    </source>
</evidence>
<feature type="binding site" evidence="7">
    <location>
        <position position="75"/>
    </location>
    <ligand>
        <name>Zn(2+)</name>
        <dbReference type="ChEBI" id="CHEBI:29105"/>
    </ligand>
</feature>
<name>A0A947GGG0_9HYPH</name>
<comment type="similarity">
    <text evidence="7">Belongs to the metallo-dependent hydrolases superfamily. HutI family.</text>
</comment>
<keyword evidence="2 7" id="KW-0479">Metal-binding</keyword>
<feature type="binding site" evidence="7">
    <location>
        <position position="322"/>
    </location>
    <ligand>
        <name>N-formimidoyl-L-glutamate</name>
        <dbReference type="ChEBI" id="CHEBI:58928"/>
    </ligand>
</feature>
<keyword evidence="10" id="KW-1185">Reference proteome</keyword>
<evidence type="ECO:0000256" key="3">
    <source>
        <dbReference type="ARBA" id="ARBA00022801"/>
    </source>
</evidence>
<feature type="binding site" evidence="7">
    <location>
        <position position="147"/>
    </location>
    <ligand>
        <name>N-formimidoyl-L-glutamate</name>
        <dbReference type="ChEBI" id="CHEBI:58928"/>
    </ligand>
</feature>
<keyword evidence="3 7" id="KW-0378">Hydrolase</keyword>
<feature type="binding site" evidence="7">
    <location>
        <position position="75"/>
    </location>
    <ligand>
        <name>Fe(3+)</name>
        <dbReference type="ChEBI" id="CHEBI:29034"/>
    </ligand>
</feature>
<dbReference type="InterPro" id="IPR011059">
    <property type="entry name" value="Metal-dep_hydrolase_composite"/>
</dbReference>
<dbReference type="GO" id="GO:0050480">
    <property type="term" value="F:imidazolonepropionase activity"/>
    <property type="evidence" value="ECO:0007669"/>
    <property type="project" value="UniProtKB-UniRule"/>
</dbReference>
<feature type="domain" description="Amidohydrolase-related" evidence="8">
    <location>
        <begin position="66"/>
        <end position="384"/>
    </location>
</feature>
<dbReference type="PANTHER" id="PTHR42752:SF1">
    <property type="entry name" value="IMIDAZOLONEPROPIONASE-RELATED"/>
    <property type="match status" value="1"/>
</dbReference>
<evidence type="ECO:0000256" key="4">
    <source>
        <dbReference type="ARBA" id="ARBA00022808"/>
    </source>
</evidence>
<dbReference type="Proteomes" id="UP000766595">
    <property type="component" value="Unassembled WGS sequence"/>
</dbReference>
<keyword evidence="6 7" id="KW-0408">Iron</keyword>
<dbReference type="InterPro" id="IPR032466">
    <property type="entry name" value="Metal_Hydrolase"/>
</dbReference>
<dbReference type="SUPFAM" id="SSF51338">
    <property type="entry name" value="Composite domain of metallo-dependent hydrolases"/>
    <property type="match status" value="1"/>
</dbReference>
<dbReference type="GO" id="GO:0008270">
    <property type="term" value="F:zinc ion binding"/>
    <property type="evidence" value="ECO:0007669"/>
    <property type="project" value="UniProtKB-UniRule"/>
</dbReference>
<dbReference type="Gene3D" id="3.20.20.140">
    <property type="entry name" value="Metal-dependent hydrolases"/>
    <property type="match status" value="1"/>
</dbReference>
<dbReference type="SUPFAM" id="SSF51556">
    <property type="entry name" value="Metallo-dependent hydrolases"/>
    <property type="match status" value="1"/>
</dbReference>
<evidence type="ECO:0000313" key="10">
    <source>
        <dbReference type="Proteomes" id="UP000766595"/>
    </source>
</evidence>
<dbReference type="GO" id="GO:0005737">
    <property type="term" value="C:cytoplasm"/>
    <property type="evidence" value="ECO:0007669"/>
    <property type="project" value="UniProtKB-SubCell"/>
</dbReference>
<comment type="pathway">
    <text evidence="7">Amino-acid degradation; L-histidine degradation into L-glutamate; N-formimidoyl-L-glutamate from L-histidine: step 3/3.</text>
</comment>
<feature type="binding site" evidence="7">
    <location>
        <position position="77"/>
    </location>
    <ligand>
        <name>Zn(2+)</name>
        <dbReference type="ChEBI" id="CHEBI:29105"/>
    </ligand>
</feature>
<dbReference type="NCBIfam" id="TIGR01224">
    <property type="entry name" value="hutI"/>
    <property type="match status" value="1"/>
</dbReference>
<feature type="binding site" evidence="7">
    <location>
        <position position="320"/>
    </location>
    <ligand>
        <name>Fe(3+)</name>
        <dbReference type="ChEBI" id="CHEBI:29034"/>
    </ligand>
</feature>
<accession>A0A947GGG0</accession>
<feature type="binding site" evidence="7">
    <location>
        <position position="324"/>
    </location>
    <ligand>
        <name>N-formimidoyl-L-glutamate</name>
        <dbReference type="ChEBI" id="CHEBI:58928"/>
    </ligand>
</feature>
<keyword evidence="7" id="KW-0963">Cytoplasm</keyword>
<feature type="binding site" evidence="7">
    <location>
        <position position="84"/>
    </location>
    <ligand>
        <name>4-imidazolone-5-propanoate</name>
        <dbReference type="ChEBI" id="CHEBI:77893"/>
    </ligand>
</feature>
<dbReference type="Gene3D" id="2.30.40.10">
    <property type="entry name" value="Urease, subunit C, domain 1"/>
    <property type="match status" value="1"/>
</dbReference>
<dbReference type="CDD" id="cd01296">
    <property type="entry name" value="Imidazolone-5PH"/>
    <property type="match status" value="1"/>
</dbReference>
<feature type="binding site" evidence="7">
    <location>
        <position position="325"/>
    </location>
    <ligand>
        <name>4-imidazolone-5-propanoate</name>
        <dbReference type="ChEBI" id="CHEBI:77893"/>
    </ligand>
</feature>
<comment type="cofactor">
    <cofactor evidence="7">
        <name>Zn(2+)</name>
        <dbReference type="ChEBI" id="CHEBI:29105"/>
    </cofactor>
    <cofactor evidence="7">
        <name>Fe(3+)</name>
        <dbReference type="ChEBI" id="CHEBI:29034"/>
    </cofactor>
    <text evidence="7">Binds 1 zinc or iron ion per subunit.</text>
</comment>
<dbReference type="InterPro" id="IPR006680">
    <property type="entry name" value="Amidohydro-rel"/>
</dbReference>
<sequence length="406" mass="42539">MTMPRPDRLWRNARLATMAPGLPGLGIVEAGAVAASGGRIVYAGPEADMPAALREAAETVDCGGRWITPGLIDCHTHLVHAGDRAHEFELRLQGASYEEIARAGGGIVSSVKATRAASEADLVAATLPRLDALIAEGVTTVEVKSGYGLDLETEAKQLRAARRLGTVRDIGVATTFLGAHALPVEAGGDKDAYIAKVADEMLPAIAAEGLADAVDGFCEGIAFSPEQMTRVFEAATTLGLPVKLHADQLSNLHGAALAARFGALSADHLEYADAEGAAAMAAAGTVAVILPGAFYFIRETKVPPIDLFRAAGVPMALATDCNPGTSPMTSLLLTMNMAATLFRMTVEECLLGITRHAAQALGLAAETGTIEAGKWCDLAIWDIDRPAELVYRLGFNPLHARIRRGR</sequence>
<evidence type="ECO:0000259" key="8">
    <source>
        <dbReference type="Pfam" id="PF01979"/>
    </source>
</evidence>
<evidence type="ECO:0000256" key="2">
    <source>
        <dbReference type="ARBA" id="ARBA00022723"/>
    </source>
</evidence>
<feature type="binding site" evidence="7">
    <location>
        <position position="147"/>
    </location>
    <ligand>
        <name>4-imidazolone-5-propanoate</name>
        <dbReference type="ChEBI" id="CHEBI:77893"/>
    </ligand>
</feature>
<dbReference type="EMBL" id="JAHHZF010000012">
    <property type="protein sequence ID" value="MBT9292130.1"/>
    <property type="molecule type" value="Genomic_DNA"/>
</dbReference>
<feature type="binding site" evidence="7">
    <location>
        <position position="180"/>
    </location>
    <ligand>
        <name>4-imidazolone-5-propanoate</name>
        <dbReference type="ChEBI" id="CHEBI:77893"/>
    </ligand>
</feature>
<dbReference type="PANTHER" id="PTHR42752">
    <property type="entry name" value="IMIDAZOLONEPROPIONASE"/>
    <property type="match status" value="1"/>
</dbReference>
<dbReference type="FunFam" id="3.20.20.140:FF:000007">
    <property type="entry name" value="Imidazolonepropionase"/>
    <property type="match status" value="1"/>
</dbReference>
<proteinExistence type="inferred from homology"/>
<reference evidence="9 10" key="1">
    <citation type="submission" date="2021-06" db="EMBL/GenBank/DDBJ databases">
        <authorList>
            <person name="Grouzdev D.S."/>
            <person name="Koziaeva V."/>
        </authorList>
    </citation>
    <scope>NUCLEOTIDE SEQUENCE [LARGE SCALE GENOMIC DNA]</scope>
    <source>
        <strain evidence="9 10">22</strain>
    </source>
</reference>
<dbReference type="HAMAP" id="MF_00372">
    <property type="entry name" value="HutI"/>
    <property type="match status" value="1"/>
</dbReference>
<comment type="caution">
    <text evidence="9">The sequence shown here is derived from an EMBL/GenBank/DDBJ whole genome shotgun (WGS) entry which is preliminary data.</text>
</comment>
<keyword evidence="5 7" id="KW-0862">Zinc</keyword>
<comment type="catalytic activity">
    <reaction evidence="7">
        <text>4-imidazolone-5-propanoate + H2O = N-formimidoyl-L-glutamate</text>
        <dbReference type="Rhea" id="RHEA:23660"/>
        <dbReference type="ChEBI" id="CHEBI:15377"/>
        <dbReference type="ChEBI" id="CHEBI:58928"/>
        <dbReference type="ChEBI" id="CHEBI:77893"/>
        <dbReference type="EC" id="3.5.2.7"/>
    </reaction>
</comment>
<evidence type="ECO:0000256" key="6">
    <source>
        <dbReference type="ARBA" id="ARBA00023004"/>
    </source>
</evidence>
<organism evidence="9 10">
    <name type="scientific">Prosthecodimorpha staleyi</name>
    <dbReference type="NCBI Taxonomy" id="2840188"/>
    <lineage>
        <taxon>Bacteria</taxon>
        <taxon>Pseudomonadati</taxon>
        <taxon>Pseudomonadota</taxon>
        <taxon>Alphaproteobacteria</taxon>
        <taxon>Hyphomicrobiales</taxon>
        <taxon>Ancalomicrobiaceae</taxon>
        <taxon>Prosthecodimorpha</taxon>
    </lineage>
</organism>
<evidence type="ECO:0000256" key="1">
    <source>
        <dbReference type="ARBA" id="ARBA00012864"/>
    </source>
</evidence>
<feature type="binding site" evidence="7">
    <location>
        <position position="77"/>
    </location>
    <ligand>
        <name>Fe(3+)</name>
        <dbReference type="ChEBI" id="CHEBI:29034"/>
    </ligand>
</feature>
<feature type="binding site" evidence="7">
    <location>
        <position position="245"/>
    </location>
    <ligand>
        <name>Fe(3+)</name>
        <dbReference type="ChEBI" id="CHEBI:29034"/>
    </ligand>
</feature>
<dbReference type="Pfam" id="PF01979">
    <property type="entry name" value="Amidohydro_1"/>
    <property type="match status" value="1"/>
</dbReference>
<dbReference type="GO" id="GO:0019556">
    <property type="term" value="P:L-histidine catabolic process to glutamate and formamide"/>
    <property type="evidence" value="ECO:0007669"/>
    <property type="project" value="UniProtKB-UniRule"/>
</dbReference>
<keyword evidence="4 7" id="KW-0369">Histidine metabolism</keyword>
<evidence type="ECO:0000313" key="9">
    <source>
        <dbReference type="EMBL" id="MBT9292130.1"/>
    </source>
</evidence>
<dbReference type="AlphaFoldDB" id="A0A947GGG0"/>
<dbReference type="GO" id="GO:0005506">
    <property type="term" value="F:iron ion binding"/>
    <property type="evidence" value="ECO:0007669"/>
    <property type="project" value="UniProtKB-UniRule"/>
</dbReference>
<feature type="binding site" evidence="7">
    <location>
        <position position="245"/>
    </location>
    <ligand>
        <name>Zn(2+)</name>
        <dbReference type="ChEBI" id="CHEBI:29105"/>
    </ligand>
</feature>
<evidence type="ECO:0000256" key="7">
    <source>
        <dbReference type="HAMAP-Rule" id="MF_00372"/>
    </source>
</evidence>
<protein>
    <recommendedName>
        <fullName evidence="1 7">Imidazolonepropionase</fullName>
        <ecNumber evidence="1 7">3.5.2.7</ecNumber>
    </recommendedName>
    <alternativeName>
        <fullName evidence="7">Imidazolone-5-propionate hydrolase</fullName>
    </alternativeName>
</protein>
<comment type="function">
    <text evidence="7">Catalyzes the hydrolytic cleavage of the carbon-nitrogen bond in imidazolone-5-propanoate to yield N-formimidoyl-L-glutamate. It is the third step in the universal histidine degradation pathway.</text>
</comment>
<feature type="binding site" evidence="7">
    <location>
        <position position="248"/>
    </location>
    <ligand>
        <name>4-imidazolone-5-propanoate</name>
        <dbReference type="ChEBI" id="CHEBI:77893"/>
    </ligand>
</feature>
<gene>
    <name evidence="7 9" type="primary">hutI</name>
    <name evidence="9" type="ORF">KL771_21885</name>
</gene>
<dbReference type="EC" id="3.5.2.7" evidence="1 7"/>
<dbReference type="InterPro" id="IPR005920">
    <property type="entry name" value="HutI"/>
</dbReference>